<evidence type="ECO:0000313" key="3">
    <source>
        <dbReference type="Proteomes" id="UP000268321"/>
    </source>
</evidence>
<dbReference type="GO" id="GO:0005096">
    <property type="term" value="F:GTPase activator activity"/>
    <property type="evidence" value="ECO:0007669"/>
    <property type="project" value="TreeGrafter"/>
</dbReference>
<accession>A0A4P9ZIG6</accession>
<dbReference type="InterPro" id="IPR000195">
    <property type="entry name" value="Rab-GAP-TBC_dom"/>
</dbReference>
<feature type="domain" description="Rab-GAP TBC" evidence="1">
    <location>
        <begin position="102"/>
        <end position="315"/>
    </location>
</feature>
<dbReference type="GO" id="GO:0031267">
    <property type="term" value="F:small GTPase binding"/>
    <property type="evidence" value="ECO:0007669"/>
    <property type="project" value="TreeGrafter"/>
</dbReference>
<dbReference type="InterPro" id="IPR035969">
    <property type="entry name" value="Rab-GAP_TBC_sf"/>
</dbReference>
<dbReference type="Pfam" id="PF00566">
    <property type="entry name" value="RabGAP-TBC"/>
    <property type="match status" value="1"/>
</dbReference>
<dbReference type="OrthoDB" id="294251at2759"/>
<dbReference type="SUPFAM" id="SSF47923">
    <property type="entry name" value="Ypt/Rab-GAP domain of gyp1p"/>
    <property type="match status" value="2"/>
</dbReference>
<dbReference type="GO" id="GO:0030427">
    <property type="term" value="C:site of polarized growth"/>
    <property type="evidence" value="ECO:0007669"/>
    <property type="project" value="UniProtKB-ARBA"/>
</dbReference>
<dbReference type="Gene3D" id="1.10.8.270">
    <property type="entry name" value="putative rabgap domain of human tbc1 domain family member 14 like domains"/>
    <property type="match status" value="1"/>
</dbReference>
<gene>
    <name evidence="2" type="ORF">METBISCDRAFT_13295</name>
</gene>
<dbReference type="InterPro" id="IPR050302">
    <property type="entry name" value="Rab_GAP_TBC_domain"/>
</dbReference>
<dbReference type="PROSITE" id="PS50086">
    <property type="entry name" value="TBC_RABGAP"/>
    <property type="match status" value="1"/>
</dbReference>
<evidence type="ECO:0000313" key="2">
    <source>
        <dbReference type="EMBL" id="RKP31830.1"/>
    </source>
</evidence>
<sequence>MAEGAPTVPDLPAVLEPLTDESLKQSMANKFDICGFKKESTLFDSTIDSYNAWFKDYILHLLTQKKKWQVLMKQHGLATYVTVAPTRFPPKLEKIKKLIRRGIPPEWRGNAWFFYAGGHEKLNKNVGVYDQIVKDTVGMQNKDTEVIERDLHRTFPDNKYFKPELVDGIVRPGEAPMITSLRRVLVAFAQSRPQIGYCQSLNFLVGLLLLFMSEERSYWMLVIITERIIPQVHLANLEGVHTDQGVLMMCIHEYIPKLWSLIGKSFDGTVLKDDKILTRPPPLTLVTSAWFMSMFVGILPIESVLRFWDIIFYEGSKTLFRLSLTICRLSMDHPNFCGNRDSRNADEKETDQIEIFQFIQNFPKTITDPSLLINLCFKKIGGYGFGFLSQDEINRCREFVAQQRSRLRTKSIAGVDLSDSERAALRGSSSDNAIHDVYGFQKLIMSGVAWNMHISSVMKRKLSKRTD</sequence>
<dbReference type="SMART" id="SM00164">
    <property type="entry name" value="TBC"/>
    <property type="match status" value="1"/>
</dbReference>
<dbReference type="PANTHER" id="PTHR47219">
    <property type="entry name" value="RAB GTPASE-ACTIVATING PROTEIN 1-LIKE"/>
    <property type="match status" value="1"/>
</dbReference>
<dbReference type="Gene3D" id="1.10.472.80">
    <property type="entry name" value="Ypt/Rab-GAP domain of gyp1p, domain 3"/>
    <property type="match status" value="1"/>
</dbReference>
<dbReference type="PANTHER" id="PTHR47219:SF20">
    <property type="entry name" value="TBC1 DOMAIN FAMILY MEMBER 2B"/>
    <property type="match status" value="1"/>
</dbReference>
<organism evidence="2 3">
    <name type="scientific">Metschnikowia bicuspidata</name>
    <dbReference type="NCBI Taxonomy" id="27322"/>
    <lineage>
        <taxon>Eukaryota</taxon>
        <taxon>Fungi</taxon>
        <taxon>Dikarya</taxon>
        <taxon>Ascomycota</taxon>
        <taxon>Saccharomycotina</taxon>
        <taxon>Pichiomycetes</taxon>
        <taxon>Metschnikowiaceae</taxon>
        <taxon>Metschnikowia</taxon>
    </lineage>
</organism>
<dbReference type="AlphaFoldDB" id="A0A4P9ZIG6"/>
<dbReference type="Proteomes" id="UP000268321">
    <property type="component" value="Unassembled WGS sequence"/>
</dbReference>
<keyword evidence="3" id="KW-1185">Reference proteome</keyword>
<evidence type="ECO:0000259" key="1">
    <source>
        <dbReference type="PROSITE" id="PS50086"/>
    </source>
</evidence>
<dbReference type="EMBL" id="ML004437">
    <property type="protein sequence ID" value="RKP31830.1"/>
    <property type="molecule type" value="Genomic_DNA"/>
</dbReference>
<protein>
    <submittedName>
        <fullName evidence="2">RabGAP/TBC</fullName>
    </submittedName>
</protein>
<reference evidence="3" key="1">
    <citation type="journal article" date="2018" name="Nat. Microbiol.">
        <title>Leveraging single-cell genomics to expand the fungal tree of life.</title>
        <authorList>
            <person name="Ahrendt S.R."/>
            <person name="Quandt C.A."/>
            <person name="Ciobanu D."/>
            <person name="Clum A."/>
            <person name="Salamov A."/>
            <person name="Andreopoulos B."/>
            <person name="Cheng J.F."/>
            <person name="Woyke T."/>
            <person name="Pelin A."/>
            <person name="Henrissat B."/>
            <person name="Reynolds N.K."/>
            <person name="Benny G.L."/>
            <person name="Smith M.E."/>
            <person name="James T.Y."/>
            <person name="Grigoriev I.V."/>
        </authorList>
    </citation>
    <scope>NUCLEOTIDE SEQUENCE [LARGE SCALE GENOMIC DNA]</scope>
    <source>
        <strain evidence="3">Baker2002</strain>
    </source>
</reference>
<proteinExistence type="predicted"/>
<dbReference type="FunFam" id="1.10.8.270:FF:000026">
    <property type="entry name" value="TBC (Tre-2/Bub2/Cdc16) domain family"/>
    <property type="match status" value="1"/>
</dbReference>
<name>A0A4P9ZIG6_9ASCO</name>